<gene>
    <name evidence="1" type="ORF">BJ138DRAFT_1014627</name>
</gene>
<dbReference type="EMBL" id="MU267912">
    <property type="protein sequence ID" value="KAH7907352.1"/>
    <property type="molecule type" value="Genomic_DNA"/>
</dbReference>
<dbReference type="Proteomes" id="UP000790377">
    <property type="component" value="Unassembled WGS sequence"/>
</dbReference>
<feature type="non-terminal residue" evidence="1">
    <location>
        <position position="1080"/>
    </location>
</feature>
<organism evidence="1 2">
    <name type="scientific">Hygrophoropsis aurantiaca</name>
    <dbReference type="NCBI Taxonomy" id="72124"/>
    <lineage>
        <taxon>Eukaryota</taxon>
        <taxon>Fungi</taxon>
        <taxon>Dikarya</taxon>
        <taxon>Basidiomycota</taxon>
        <taxon>Agaricomycotina</taxon>
        <taxon>Agaricomycetes</taxon>
        <taxon>Agaricomycetidae</taxon>
        <taxon>Boletales</taxon>
        <taxon>Coniophorineae</taxon>
        <taxon>Hygrophoropsidaceae</taxon>
        <taxon>Hygrophoropsis</taxon>
    </lineage>
</organism>
<proteinExistence type="predicted"/>
<keyword evidence="2" id="KW-1185">Reference proteome</keyword>
<protein>
    <submittedName>
        <fullName evidence="1">Uncharacterized protein</fullName>
    </submittedName>
</protein>
<comment type="caution">
    <text evidence="1">The sequence shown here is derived from an EMBL/GenBank/DDBJ whole genome shotgun (WGS) entry which is preliminary data.</text>
</comment>
<reference evidence="1" key="1">
    <citation type="journal article" date="2021" name="New Phytol.">
        <title>Evolutionary innovations through gain and loss of genes in the ectomycorrhizal Boletales.</title>
        <authorList>
            <person name="Wu G."/>
            <person name="Miyauchi S."/>
            <person name="Morin E."/>
            <person name="Kuo A."/>
            <person name="Drula E."/>
            <person name="Varga T."/>
            <person name="Kohler A."/>
            <person name="Feng B."/>
            <person name="Cao Y."/>
            <person name="Lipzen A."/>
            <person name="Daum C."/>
            <person name="Hundley H."/>
            <person name="Pangilinan J."/>
            <person name="Johnson J."/>
            <person name="Barry K."/>
            <person name="LaButti K."/>
            <person name="Ng V."/>
            <person name="Ahrendt S."/>
            <person name="Min B."/>
            <person name="Choi I.G."/>
            <person name="Park H."/>
            <person name="Plett J.M."/>
            <person name="Magnuson J."/>
            <person name="Spatafora J.W."/>
            <person name="Nagy L.G."/>
            <person name="Henrissat B."/>
            <person name="Grigoriev I.V."/>
            <person name="Yang Z.L."/>
            <person name="Xu J."/>
            <person name="Martin F.M."/>
        </authorList>
    </citation>
    <scope>NUCLEOTIDE SEQUENCE</scope>
    <source>
        <strain evidence="1">ATCC 28755</strain>
    </source>
</reference>
<evidence type="ECO:0000313" key="2">
    <source>
        <dbReference type="Proteomes" id="UP000790377"/>
    </source>
</evidence>
<name>A0ACB8A3N0_9AGAM</name>
<evidence type="ECO:0000313" key="1">
    <source>
        <dbReference type="EMBL" id="KAH7907352.1"/>
    </source>
</evidence>
<sequence>MAAEATAALQQADSIDSVVSIVQIWDPLLQKIKFVTDILNNIAEIHPYVKMAWSILSFIPKTIIAQVDRCDAICTLLQSLHDMYQCITDVESLTWNDEVVREMTFQTIECARFIRDYAQQPSFRKQLAKGIFQDTDGQIKSYNAKIQHLKETLQRKTIFKSGICVMHILEKVDDLASAVDLNDMPYAHGAKYQREKMCLPGTRKDMIDEICAWINDQGDDVPRAIFLTGVAGSGKSAIAHTVSHIFDNLQRLGSSFFFDHSKAAIFYPGVLFSTITRDLADVDPAFAIKLVQAIEKRADRSTLSLVEQFEKFITKPTCQLQIVGPILIVIDGLDESGDNIQRKQLLSVLARKISTLPSNFRVLITGRPEHDITRVLYPSKNFVVKEMSTVCGSEVLYADISQFVENHLKDARENLDLKWPNNEWVNIITTKAKGLFQWAFTACEFIINCKAGQTPDSQLEIILQAPNSRVFGELDDLYMKILEHSLAIDDKASIEKFKGVMGIILTAMEPLPVSILQKLQPNINVKSVVLFLGSVLTGVTTDTDPVQPLHISFRDFLVNQKQSGQLYIDIAIYQEFIGLNCLRIMKYKLKFNICELESSYVFNKNISDLPKRIEKYISKDLSYACKYWIDHLASTSNKVVNVNNYIQDFLGGKLLWWLEVMILLGDSQSIMDVLLKLHQWTSDTMIQILADDAIQFVDVLGEAFIQSLPHLYLSALSWAPVHSCVRKNYISQYCSVLQVQQGQLISWPSLRKTIKSSSQQVAVAFSSNGKQVVSGSHDGTICIWDVYTGNPVIEPLTGHTGYVTSVAFSPDDKQVVSGSHDGTICIWDTHTGSLMIDPLTGHTGQVTSVAFSPDGKQVVSGSHDRTICIWDAHTGSLVVDPLTGHTGQVTSVAFSPDGTQVVSGSADNTICIWDPLIGHIDMITSVAFSPDGKQVVSGSYDDTICIWDALTGSPVMGPLIGHTDWVTSVAFSPDGKNIVSASYDNTICIWDVNTGSLVMDPLTGHTDRVTSVVFSPDSKQVVSGSTDKTICIWDVHTGSLVIEPLAGHTDWVNSVAFSPDSKQIVSGSNDNTIRIWDTYT</sequence>
<accession>A0ACB8A3N0</accession>